<evidence type="ECO:0000259" key="1">
    <source>
        <dbReference type="PROSITE" id="PS51186"/>
    </source>
</evidence>
<dbReference type="Proteomes" id="UP000294003">
    <property type="component" value="Unassembled WGS sequence"/>
</dbReference>
<dbReference type="InterPro" id="IPR052523">
    <property type="entry name" value="Trichothecene_AcTrans"/>
</dbReference>
<dbReference type="InterPro" id="IPR016181">
    <property type="entry name" value="Acyl_CoA_acyltransferase"/>
</dbReference>
<evidence type="ECO:0000313" key="3">
    <source>
        <dbReference type="Proteomes" id="UP000294003"/>
    </source>
</evidence>
<comment type="caution">
    <text evidence="2">The sequence shown here is derived from an EMBL/GenBank/DDBJ whole genome shotgun (WGS) entry which is preliminary data.</text>
</comment>
<protein>
    <recommendedName>
        <fullName evidence="1">N-acetyltransferase domain-containing protein</fullName>
    </recommendedName>
</protein>
<reference evidence="2 3" key="1">
    <citation type="submission" date="2018-06" db="EMBL/GenBank/DDBJ databases">
        <title>Complete Genomes of Monosporascus.</title>
        <authorList>
            <person name="Robinson A.J."/>
            <person name="Natvig D.O."/>
        </authorList>
    </citation>
    <scope>NUCLEOTIDE SEQUENCE [LARGE SCALE GENOMIC DNA]</scope>
    <source>
        <strain evidence="2 3">CBS 609.92</strain>
    </source>
</reference>
<evidence type="ECO:0000313" key="2">
    <source>
        <dbReference type="EMBL" id="RYO85977.1"/>
    </source>
</evidence>
<dbReference type="PROSITE" id="PS51186">
    <property type="entry name" value="GNAT"/>
    <property type="match status" value="1"/>
</dbReference>
<dbReference type="Gene3D" id="3.40.630.30">
    <property type="match status" value="1"/>
</dbReference>
<dbReference type="InterPro" id="IPR000182">
    <property type="entry name" value="GNAT_dom"/>
</dbReference>
<keyword evidence="3" id="KW-1185">Reference proteome</keyword>
<proteinExistence type="predicted"/>
<dbReference type="EMBL" id="QJNS01000124">
    <property type="protein sequence ID" value="RYO85977.1"/>
    <property type="molecule type" value="Genomic_DNA"/>
</dbReference>
<accession>A0ABY0H7B7</accession>
<dbReference type="PANTHER" id="PTHR42791:SF2">
    <property type="entry name" value="N-ACETYLTRANSFERASE DOMAIN-CONTAINING PROTEIN"/>
    <property type="match status" value="1"/>
</dbReference>
<feature type="domain" description="N-acetyltransferase" evidence="1">
    <location>
        <begin position="73"/>
        <end position="226"/>
    </location>
</feature>
<organism evidence="2 3">
    <name type="scientific">Monosporascus cannonballus</name>
    <dbReference type="NCBI Taxonomy" id="155416"/>
    <lineage>
        <taxon>Eukaryota</taxon>
        <taxon>Fungi</taxon>
        <taxon>Dikarya</taxon>
        <taxon>Ascomycota</taxon>
        <taxon>Pezizomycotina</taxon>
        <taxon>Sordariomycetes</taxon>
        <taxon>Xylariomycetidae</taxon>
        <taxon>Xylariales</taxon>
        <taxon>Xylariales incertae sedis</taxon>
        <taxon>Monosporascus</taxon>
    </lineage>
</organism>
<gene>
    <name evidence="2" type="ORF">DL762_004949</name>
</gene>
<name>A0ABY0H7B7_9PEZI</name>
<dbReference type="PANTHER" id="PTHR42791">
    <property type="entry name" value="GNAT FAMILY ACETYLTRANSFERASE"/>
    <property type="match status" value="1"/>
</dbReference>
<sequence>MGGGDCGPDKRLTLRRATLEDLDDVLTVVLEGLSGDPKFDYRFPHRDEYPEDNRKWLRQEYKGYLEQPEKYALMIMTASDHDDKPVSLAIWDISLGAPHLGGDLGVPDDPDGKVIRRDVNPAHYRQWKKQMMAGFEEYFGKYGIEQLHLWVLCTLPAFRGRGAGTRLCRWGLERASQQGVVSTTLSTDPNGKKLYEKLGFDLCGSFIIRVEGEEESMDIWPMTHSP</sequence>
<dbReference type="CDD" id="cd04301">
    <property type="entry name" value="NAT_SF"/>
    <property type="match status" value="1"/>
</dbReference>
<dbReference type="SUPFAM" id="SSF55729">
    <property type="entry name" value="Acyl-CoA N-acyltransferases (Nat)"/>
    <property type="match status" value="1"/>
</dbReference>
<dbReference type="Pfam" id="PF13508">
    <property type="entry name" value="Acetyltransf_7"/>
    <property type="match status" value="1"/>
</dbReference>